<dbReference type="NCBIfam" id="TIGR01180">
    <property type="entry name" value="aman2_put"/>
    <property type="match status" value="1"/>
</dbReference>
<dbReference type="FunFam" id="1.20.1050.60:FF:000002">
    <property type="entry name" value="Glycosyl hydrolase family 92"/>
    <property type="match status" value="1"/>
</dbReference>
<name>A0A0F7ZXK3_9HYPO</name>
<dbReference type="GO" id="GO:0005634">
    <property type="term" value="C:nucleus"/>
    <property type="evidence" value="ECO:0007669"/>
    <property type="project" value="TreeGrafter"/>
</dbReference>
<dbReference type="Pfam" id="PF17678">
    <property type="entry name" value="Glyco_hydro_92N"/>
    <property type="match status" value="1"/>
</dbReference>
<feature type="domain" description="Glycosyl hydrolase family 92" evidence="2">
    <location>
        <begin position="290"/>
        <end position="771"/>
    </location>
</feature>
<dbReference type="GO" id="GO:0030246">
    <property type="term" value="F:carbohydrate binding"/>
    <property type="evidence" value="ECO:0007669"/>
    <property type="project" value="InterPro"/>
</dbReference>
<dbReference type="SUPFAM" id="SSF48208">
    <property type="entry name" value="Six-hairpin glycosidases"/>
    <property type="match status" value="1"/>
</dbReference>
<dbReference type="InterPro" id="IPR014718">
    <property type="entry name" value="GH-type_carb-bd"/>
</dbReference>
<proteinExistence type="predicted"/>
<dbReference type="PANTHER" id="PTHR12143">
    <property type="entry name" value="PEPTIDE N-GLYCANASE PNGASE -RELATED"/>
    <property type="match status" value="1"/>
</dbReference>
<dbReference type="InterPro" id="IPR005887">
    <property type="entry name" value="GH92_a_mannosidase_put"/>
</dbReference>
<dbReference type="FunFam" id="3.30.2080.10:FF:000001">
    <property type="entry name" value="Alpha-1,2-mannosidase subfamily"/>
    <property type="match status" value="1"/>
</dbReference>
<protein>
    <recommendedName>
        <fullName evidence="6">Secreted glycosidase</fullName>
    </recommendedName>
</protein>
<dbReference type="Gene3D" id="3.30.2080.10">
    <property type="entry name" value="GH92 mannosidase domain"/>
    <property type="match status" value="1"/>
</dbReference>
<reference evidence="4 5" key="1">
    <citation type="journal article" date="2014" name="Genome Biol. Evol.">
        <title>Comparative genomics and transcriptomics analyses reveal divergent lifestyle features of nematode endoparasitic fungus Hirsutella minnesotensis.</title>
        <authorList>
            <person name="Lai Y."/>
            <person name="Liu K."/>
            <person name="Zhang X."/>
            <person name="Zhang X."/>
            <person name="Li K."/>
            <person name="Wang N."/>
            <person name="Shu C."/>
            <person name="Wu Y."/>
            <person name="Wang C."/>
            <person name="Bushley K.E."/>
            <person name="Xiang M."/>
            <person name="Liu X."/>
        </authorList>
    </citation>
    <scope>NUCLEOTIDE SEQUENCE [LARGE SCALE GENOMIC DNA]</scope>
    <source>
        <strain evidence="4 5">3608</strain>
    </source>
</reference>
<accession>A0A0F7ZXK3</accession>
<evidence type="ECO:0000313" key="4">
    <source>
        <dbReference type="EMBL" id="KJZ70872.1"/>
    </source>
</evidence>
<dbReference type="OrthoDB" id="449263at2759"/>
<keyword evidence="5" id="KW-1185">Reference proteome</keyword>
<organism evidence="4 5">
    <name type="scientific">Hirsutella minnesotensis 3608</name>
    <dbReference type="NCBI Taxonomy" id="1043627"/>
    <lineage>
        <taxon>Eukaryota</taxon>
        <taxon>Fungi</taxon>
        <taxon>Dikarya</taxon>
        <taxon>Ascomycota</taxon>
        <taxon>Pezizomycotina</taxon>
        <taxon>Sordariomycetes</taxon>
        <taxon>Hypocreomycetidae</taxon>
        <taxon>Hypocreales</taxon>
        <taxon>Ophiocordycipitaceae</taxon>
        <taxon>Hirsutella</taxon>
    </lineage>
</organism>
<gene>
    <name evidence="4" type="ORF">HIM_09737</name>
</gene>
<dbReference type="FunFam" id="1.20.1610.10:FF:000002">
    <property type="entry name" value="Alpha-1,2-mannosidase family protein"/>
    <property type="match status" value="1"/>
</dbReference>
<dbReference type="Proteomes" id="UP000054481">
    <property type="component" value="Unassembled WGS sequence"/>
</dbReference>
<dbReference type="AlphaFoldDB" id="A0A0F7ZXK3"/>
<keyword evidence="1" id="KW-0732">Signal</keyword>
<dbReference type="InterPro" id="IPR012939">
    <property type="entry name" value="Glyco_hydro_92"/>
</dbReference>
<dbReference type="GO" id="GO:0000224">
    <property type="term" value="F:peptide-N4-(N-acetyl-beta-glucosaminyl)asparagine amidase activity"/>
    <property type="evidence" value="ECO:0007669"/>
    <property type="project" value="TreeGrafter"/>
</dbReference>
<feature type="signal peptide" evidence="1">
    <location>
        <begin position="1"/>
        <end position="20"/>
    </location>
</feature>
<dbReference type="EMBL" id="KQ030602">
    <property type="protein sequence ID" value="KJZ70872.1"/>
    <property type="molecule type" value="Genomic_DNA"/>
</dbReference>
<dbReference type="PANTHER" id="PTHR12143:SF25">
    <property type="entry name" value="FAMILY PROTEIN, PUTATIVE (AFU_ORTHOLOGUE AFUA_1G10790)-RELATED"/>
    <property type="match status" value="1"/>
</dbReference>
<feature type="domain" description="Glycosyl hydrolase family 92 N-terminal" evidence="3">
    <location>
        <begin position="36"/>
        <end position="284"/>
    </location>
</feature>
<dbReference type="Gene3D" id="1.20.1050.60">
    <property type="entry name" value="alpha-1,2-mannosidase"/>
    <property type="match status" value="1"/>
</dbReference>
<evidence type="ECO:0000259" key="3">
    <source>
        <dbReference type="Pfam" id="PF17678"/>
    </source>
</evidence>
<evidence type="ECO:0000313" key="5">
    <source>
        <dbReference type="Proteomes" id="UP000054481"/>
    </source>
</evidence>
<feature type="chain" id="PRO_5002526409" description="Secreted glycosidase" evidence="1">
    <location>
        <begin position="21"/>
        <end position="817"/>
    </location>
</feature>
<dbReference type="GO" id="GO:0006516">
    <property type="term" value="P:glycoprotein catabolic process"/>
    <property type="evidence" value="ECO:0007669"/>
    <property type="project" value="TreeGrafter"/>
</dbReference>
<dbReference type="InterPro" id="IPR008928">
    <property type="entry name" value="6-hairpin_glycosidase_sf"/>
</dbReference>
<evidence type="ECO:0000259" key="2">
    <source>
        <dbReference type="Pfam" id="PF07971"/>
    </source>
</evidence>
<evidence type="ECO:0008006" key="6">
    <source>
        <dbReference type="Google" id="ProtNLM"/>
    </source>
</evidence>
<dbReference type="GO" id="GO:0005829">
    <property type="term" value="C:cytosol"/>
    <property type="evidence" value="ECO:0007669"/>
    <property type="project" value="TreeGrafter"/>
</dbReference>
<dbReference type="GO" id="GO:0005975">
    <property type="term" value="P:carbohydrate metabolic process"/>
    <property type="evidence" value="ECO:0007669"/>
    <property type="project" value="InterPro"/>
</dbReference>
<evidence type="ECO:0000256" key="1">
    <source>
        <dbReference type="SAM" id="SignalP"/>
    </source>
</evidence>
<dbReference type="Gene3D" id="2.70.98.10">
    <property type="match status" value="1"/>
</dbReference>
<dbReference type="InterPro" id="IPR041371">
    <property type="entry name" value="GH92_N"/>
</dbReference>
<dbReference type="Gene3D" id="1.20.1610.10">
    <property type="entry name" value="alpha-1,2-mannosidases domains"/>
    <property type="match status" value="1"/>
</dbReference>
<dbReference type="Pfam" id="PF07971">
    <property type="entry name" value="Glyco_hydro_92"/>
    <property type="match status" value="1"/>
</dbReference>
<sequence length="817" mass="89944">MAPTVPWWPLVLLLAENALGQFIDPPRGVYLDPLSFVEPLIGAANGGNVFAGATVPYGLAKASPDSASPSNQGGFTYDGTPITGFSVLHDSGTGGAPSLGNFPLFAYNACPGDDVNRCVFPKKSRVAYGSYDPKTVKARPGYFSLTMKGGPRVEMTTTHHTALFRFNFESARPGDKPLIFQDLSDLSDSRQDNGTVTVETDKGRISGSAVFTSSFSLGLYTAYFCSDFRGSSIYDGGVFVNSRADSQAKQLTISRSINGYPLPGGGWLRFADASKPILARVGVSFVSTAQACSNAEQEMPNFDFEKHVLDSTALWRKKLSPITIEFTGVDVSYVKNFYSGVYRTMVNPQNMTGENPKWNDGEPYFDSFYCIWDLFRSQMPFLTIVDTDALAQMIRSLISTYEHEGWLPDCRMTLNKGYTQGGSNADTALADAYIKGVTNGIDWAKGYEAVKKDAEVEPFDWCCQGRGGLDSWKKLGYIPVEDIDYKGFGTMTRSISRTLEYSYNDYCIAEIAAGLGYAEDVKKYVASSGNWKNLFRNNMPSFWNGTNTGFTGFFQPKNVNQTWGYQDPLICSNLDKPGNVCSLQGNGPETFESSIWEYGFFAPHAHAELIKLYGGPAEFVRRLDYLHDSGITYIGNEPAFLTVFQYHYAGRPGLSAKRSHFYIPRFFAPTAPGLPGNDDSGAMGSFLAFSMMGLFPNAGQNVYLIIAPFFKSIDITSPVTGQTAKVRALNFDASYKNIYIQSATLNGKPYTKNWVDHTFFTEGKELVVLLGPQESGWGTAIEDLPPSLGSYADAGRWWKVINQVPSYPYPFLPRLGR</sequence>
<dbReference type="InterPro" id="IPR050883">
    <property type="entry name" value="PNGase"/>
</dbReference>